<accession>A0A9P8WAI1</accession>
<sequence length="302" mass="33293">MQLACLVERTRVWVTPPPVVFLSGVPEFDLDEKNSGSKRRVSSNMRDFVKKHRRVSTYSDDQYQPSTGTCNHFIGCCNDVFFKSMRLFKAVSTPQINRHGYQHHTHTRGTRPSISTKDDDVVGATGDDSSVRRVSRGLQFSNQTTHVTQLCIAVSANETVLAISQAAVCHSHSRSVANPAKKLAPSQRQDKQYLLAVSTEGTKTRAPAGAVISDHLERCKLWDSVKTGGALTEKGLIAFVRRRWQRSAGEGEEAVPPAAQETDGIVGFLLRLACYEVFFSFSGNGKVVLSCSADQVRLFTNT</sequence>
<organism evidence="2 3">
    <name type="scientific">Thelonectria olida</name>
    <dbReference type="NCBI Taxonomy" id="1576542"/>
    <lineage>
        <taxon>Eukaryota</taxon>
        <taxon>Fungi</taxon>
        <taxon>Dikarya</taxon>
        <taxon>Ascomycota</taxon>
        <taxon>Pezizomycotina</taxon>
        <taxon>Sordariomycetes</taxon>
        <taxon>Hypocreomycetidae</taxon>
        <taxon>Hypocreales</taxon>
        <taxon>Nectriaceae</taxon>
        <taxon>Thelonectria</taxon>
    </lineage>
</organism>
<dbReference type="AlphaFoldDB" id="A0A9P8WAI1"/>
<gene>
    <name evidence="2" type="ORF">B0T10DRAFT_590306</name>
</gene>
<comment type="caution">
    <text evidence="2">The sequence shown here is derived from an EMBL/GenBank/DDBJ whole genome shotgun (WGS) entry which is preliminary data.</text>
</comment>
<evidence type="ECO:0000313" key="3">
    <source>
        <dbReference type="Proteomes" id="UP000777438"/>
    </source>
</evidence>
<dbReference type="Proteomes" id="UP000777438">
    <property type="component" value="Unassembled WGS sequence"/>
</dbReference>
<evidence type="ECO:0000313" key="2">
    <source>
        <dbReference type="EMBL" id="KAH6894630.1"/>
    </source>
</evidence>
<dbReference type="EMBL" id="JAGPYM010000005">
    <property type="protein sequence ID" value="KAH6894630.1"/>
    <property type="molecule type" value="Genomic_DNA"/>
</dbReference>
<name>A0A9P8WAI1_9HYPO</name>
<proteinExistence type="predicted"/>
<evidence type="ECO:0000256" key="1">
    <source>
        <dbReference type="SAM" id="MobiDB-lite"/>
    </source>
</evidence>
<feature type="compositionally biased region" description="Basic residues" evidence="1">
    <location>
        <begin position="100"/>
        <end position="109"/>
    </location>
</feature>
<keyword evidence="3" id="KW-1185">Reference proteome</keyword>
<reference evidence="2 3" key="1">
    <citation type="journal article" date="2021" name="Nat. Commun.">
        <title>Genetic determinants of endophytism in the Arabidopsis root mycobiome.</title>
        <authorList>
            <person name="Mesny F."/>
            <person name="Miyauchi S."/>
            <person name="Thiergart T."/>
            <person name="Pickel B."/>
            <person name="Atanasova L."/>
            <person name="Karlsson M."/>
            <person name="Huettel B."/>
            <person name="Barry K.W."/>
            <person name="Haridas S."/>
            <person name="Chen C."/>
            <person name="Bauer D."/>
            <person name="Andreopoulos W."/>
            <person name="Pangilinan J."/>
            <person name="LaButti K."/>
            <person name="Riley R."/>
            <person name="Lipzen A."/>
            <person name="Clum A."/>
            <person name="Drula E."/>
            <person name="Henrissat B."/>
            <person name="Kohler A."/>
            <person name="Grigoriev I.V."/>
            <person name="Martin F.M."/>
            <person name="Hacquard S."/>
        </authorList>
    </citation>
    <scope>NUCLEOTIDE SEQUENCE [LARGE SCALE GENOMIC DNA]</scope>
    <source>
        <strain evidence="2 3">MPI-CAGE-CH-0241</strain>
    </source>
</reference>
<protein>
    <submittedName>
        <fullName evidence="2">Uncharacterized protein</fullName>
    </submittedName>
</protein>
<feature type="region of interest" description="Disordered" evidence="1">
    <location>
        <begin position="100"/>
        <end position="128"/>
    </location>
</feature>